<name>A0A1I4KA88_9FIRM</name>
<evidence type="ECO:0000313" key="2">
    <source>
        <dbReference type="Proteomes" id="UP000199520"/>
    </source>
</evidence>
<dbReference type="EMBL" id="FOTS01000016">
    <property type="protein sequence ID" value="SFL75579.1"/>
    <property type="molecule type" value="Genomic_DNA"/>
</dbReference>
<gene>
    <name evidence="1" type="ORF">SAMN04490355_101679</name>
</gene>
<proteinExistence type="predicted"/>
<accession>A0A1I4KA88</accession>
<dbReference type="Proteomes" id="UP000199520">
    <property type="component" value="Unassembled WGS sequence"/>
</dbReference>
<evidence type="ECO:0000313" key="1">
    <source>
        <dbReference type="EMBL" id="SFL75579.1"/>
    </source>
</evidence>
<sequence length="34" mass="3965">MFFNCVYQLVIVTPNLAGEERIIDNNEKQPQALR</sequence>
<organism evidence="1 2">
    <name type="scientific">Pelosinus propionicus DSM 13327</name>
    <dbReference type="NCBI Taxonomy" id="1123291"/>
    <lineage>
        <taxon>Bacteria</taxon>
        <taxon>Bacillati</taxon>
        <taxon>Bacillota</taxon>
        <taxon>Negativicutes</taxon>
        <taxon>Selenomonadales</taxon>
        <taxon>Sporomusaceae</taxon>
        <taxon>Pelosinus</taxon>
    </lineage>
</organism>
<dbReference type="AlphaFoldDB" id="A0A1I4KA88"/>
<protein>
    <submittedName>
        <fullName evidence="1">Uncharacterized protein</fullName>
    </submittedName>
</protein>
<keyword evidence="2" id="KW-1185">Reference proteome</keyword>
<reference evidence="2" key="1">
    <citation type="submission" date="2016-10" db="EMBL/GenBank/DDBJ databases">
        <authorList>
            <person name="Varghese N."/>
            <person name="Submissions S."/>
        </authorList>
    </citation>
    <scope>NUCLEOTIDE SEQUENCE [LARGE SCALE GENOMIC DNA]</scope>
    <source>
        <strain evidence="2">DSM 13327</strain>
    </source>
</reference>